<evidence type="ECO:0000256" key="3">
    <source>
        <dbReference type="ARBA" id="ARBA00023163"/>
    </source>
</evidence>
<accession>A0A9D1MIR5</accession>
<evidence type="ECO:0000256" key="2">
    <source>
        <dbReference type="ARBA" id="ARBA00023125"/>
    </source>
</evidence>
<dbReference type="EMBL" id="DVNE01000010">
    <property type="protein sequence ID" value="HIU61240.1"/>
    <property type="molecule type" value="Genomic_DNA"/>
</dbReference>
<dbReference type="PANTHER" id="PTHR42756">
    <property type="entry name" value="TRANSCRIPTIONAL REGULATOR, MARR"/>
    <property type="match status" value="1"/>
</dbReference>
<gene>
    <name evidence="5" type="ORF">IAB69_01135</name>
</gene>
<sequence>MQNRFENFTIGVLKLNKLVQRIKLLEMDDYGLKAIHVMCIYYAAGRPVTAGELARLTLEDKAAISRALSLLKQNGYINYNTGKYNAEVTLTEEGKKLSEYIEERASHAVEAAGKDLTEEEREVLYKALASVSHNLEEYYNSLQKDKKQ</sequence>
<keyword evidence="3" id="KW-0804">Transcription</keyword>
<keyword evidence="1" id="KW-0805">Transcription regulation</keyword>
<name>A0A9D1MIR5_9FIRM</name>
<proteinExistence type="predicted"/>
<dbReference type="SMART" id="SM00347">
    <property type="entry name" value="HTH_MARR"/>
    <property type="match status" value="1"/>
</dbReference>
<dbReference type="GO" id="GO:0003677">
    <property type="term" value="F:DNA binding"/>
    <property type="evidence" value="ECO:0007669"/>
    <property type="project" value="UniProtKB-KW"/>
</dbReference>
<dbReference type="Proteomes" id="UP000824110">
    <property type="component" value="Unassembled WGS sequence"/>
</dbReference>
<dbReference type="InterPro" id="IPR036390">
    <property type="entry name" value="WH_DNA-bd_sf"/>
</dbReference>
<evidence type="ECO:0000313" key="6">
    <source>
        <dbReference type="Proteomes" id="UP000824110"/>
    </source>
</evidence>
<dbReference type="GO" id="GO:0003700">
    <property type="term" value="F:DNA-binding transcription factor activity"/>
    <property type="evidence" value="ECO:0007669"/>
    <property type="project" value="InterPro"/>
</dbReference>
<reference evidence="5" key="2">
    <citation type="journal article" date="2021" name="PeerJ">
        <title>Extensive microbial diversity within the chicken gut microbiome revealed by metagenomics and culture.</title>
        <authorList>
            <person name="Gilroy R."/>
            <person name="Ravi A."/>
            <person name="Getino M."/>
            <person name="Pursley I."/>
            <person name="Horton D.L."/>
            <person name="Alikhan N.F."/>
            <person name="Baker D."/>
            <person name="Gharbi K."/>
            <person name="Hall N."/>
            <person name="Watson M."/>
            <person name="Adriaenssens E.M."/>
            <person name="Foster-Nyarko E."/>
            <person name="Jarju S."/>
            <person name="Secka A."/>
            <person name="Antonio M."/>
            <person name="Oren A."/>
            <person name="Chaudhuri R.R."/>
            <person name="La Ragione R."/>
            <person name="Hildebrand F."/>
            <person name="Pallen M.J."/>
        </authorList>
    </citation>
    <scope>NUCLEOTIDE SEQUENCE</scope>
    <source>
        <strain evidence="5">CHK195-12923</strain>
    </source>
</reference>
<organism evidence="5 6">
    <name type="scientific">Candidatus Coproplasma excrementigallinarum</name>
    <dbReference type="NCBI Taxonomy" id="2840747"/>
    <lineage>
        <taxon>Bacteria</taxon>
        <taxon>Bacillati</taxon>
        <taxon>Bacillota</taxon>
        <taxon>Clostridia</taxon>
        <taxon>Eubacteriales</taxon>
        <taxon>Candidatus Coproplasma</taxon>
    </lineage>
</organism>
<dbReference type="InterPro" id="IPR036388">
    <property type="entry name" value="WH-like_DNA-bd_sf"/>
</dbReference>
<reference evidence="5" key="1">
    <citation type="submission" date="2020-10" db="EMBL/GenBank/DDBJ databases">
        <authorList>
            <person name="Gilroy R."/>
        </authorList>
    </citation>
    <scope>NUCLEOTIDE SEQUENCE</scope>
    <source>
        <strain evidence="5">CHK195-12923</strain>
    </source>
</reference>
<evidence type="ECO:0000259" key="4">
    <source>
        <dbReference type="SMART" id="SM00347"/>
    </source>
</evidence>
<feature type="domain" description="HTH marR-type" evidence="4">
    <location>
        <begin position="23"/>
        <end position="121"/>
    </location>
</feature>
<comment type="caution">
    <text evidence="5">The sequence shown here is derived from an EMBL/GenBank/DDBJ whole genome shotgun (WGS) entry which is preliminary data.</text>
</comment>
<keyword evidence="2" id="KW-0238">DNA-binding</keyword>
<dbReference type="Gene3D" id="1.10.10.10">
    <property type="entry name" value="Winged helix-like DNA-binding domain superfamily/Winged helix DNA-binding domain"/>
    <property type="match status" value="1"/>
</dbReference>
<protein>
    <recommendedName>
        <fullName evidence="4">HTH marR-type domain-containing protein</fullName>
    </recommendedName>
</protein>
<evidence type="ECO:0000256" key="1">
    <source>
        <dbReference type="ARBA" id="ARBA00023015"/>
    </source>
</evidence>
<evidence type="ECO:0000313" key="5">
    <source>
        <dbReference type="EMBL" id="HIU61240.1"/>
    </source>
</evidence>
<dbReference type="InterPro" id="IPR000835">
    <property type="entry name" value="HTH_MarR-typ"/>
</dbReference>
<dbReference type="AlphaFoldDB" id="A0A9D1MIR5"/>
<dbReference type="PANTHER" id="PTHR42756:SF1">
    <property type="entry name" value="TRANSCRIPTIONAL REPRESSOR OF EMRAB OPERON"/>
    <property type="match status" value="1"/>
</dbReference>
<dbReference type="SUPFAM" id="SSF46785">
    <property type="entry name" value="Winged helix' DNA-binding domain"/>
    <property type="match status" value="1"/>
</dbReference>